<protein>
    <recommendedName>
        <fullName evidence="2">BRWD/PHIP N-terminal domain-containing protein</fullName>
    </recommendedName>
</protein>
<dbReference type="Proteomes" id="UP000694426">
    <property type="component" value="Unplaced"/>
</dbReference>
<dbReference type="Pfam" id="PF25437">
    <property type="entry name" value="BRWD1_N"/>
    <property type="match status" value="1"/>
</dbReference>
<sequence length="87" mass="10130">ISPEPTQTLYFLIARFLEDGPCQQAAQVGGGWRRRGLPGRGRTDWTGKEHPRSYQNLVRQRPPDFLYCRWQEKGIIHPIFNLKAHIT</sequence>
<keyword evidence="4" id="KW-1185">Reference proteome</keyword>
<accession>A0A8B9BWE4</accession>
<dbReference type="InterPro" id="IPR057452">
    <property type="entry name" value="BRWD/PHIP_N"/>
</dbReference>
<organism evidence="3 4">
    <name type="scientific">Anser brachyrhynchus</name>
    <name type="common">Pink-footed goose</name>
    <dbReference type="NCBI Taxonomy" id="132585"/>
    <lineage>
        <taxon>Eukaryota</taxon>
        <taxon>Metazoa</taxon>
        <taxon>Chordata</taxon>
        <taxon>Craniata</taxon>
        <taxon>Vertebrata</taxon>
        <taxon>Euteleostomi</taxon>
        <taxon>Archelosauria</taxon>
        <taxon>Archosauria</taxon>
        <taxon>Dinosauria</taxon>
        <taxon>Saurischia</taxon>
        <taxon>Theropoda</taxon>
        <taxon>Coelurosauria</taxon>
        <taxon>Aves</taxon>
        <taxon>Neognathae</taxon>
        <taxon>Galloanserae</taxon>
        <taxon>Anseriformes</taxon>
        <taxon>Anatidae</taxon>
        <taxon>Anserinae</taxon>
        <taxon>Anser</taxon>
    </lineage>
</organism>
<reference evidence="3" key="2">
    <citation type="submission" date="2025-09" db="UniProtKB">
        <authorList>
            <consortium name="Ensembl"/>
        </authorList>
    </citation>
    <scope>IDENTIFICATION</scope>
</reference>
<feature type="domain" description="BRWD/PHIP N-terminal" evidence="2">
    <location>
        <begin position="6"/>
        <end position="62"/>
    </location>
</feature>
<evidence type="ECO:0000313" key="4">
    <source>
        <dbReference type="Proteomes" id="UP000694426"/>
    </source>
</evidence>
<dbReference type="AlphaFoldDB" id="A0A8B9BWE4"/>
<evidence type="ECO:0000259" key="2">
    <source>
        <dbReference type="Pfam" id="PF25437"/>
    </source>
</evidence>
<evidence type="ECO:0000313" key="3">
    <source>
        <dbReference type="Ensembl" id="ENSABRP00000010073.1"/>
    </source>
</evidence>
<feature type="compositionally biased region" description="Basic and acidic residues" evidence="1">
    <location>
        <begin position="41"/>
        <end position="51"/>
    </location>
</feature>
<feature type="region of interest" description="Disordered" evidence="1">
    <location>
        <begin position="28"/>
        <end position="51"/>
    </location>
</feature>
<evidence type="ECO:0000256" key="1">
    <source>
        <dbReference type="SAM" id="MobiDB-lite"/>
    </source>
</evidence>
<name>A0A8B9BWE4_9AVES</name>
<reference evidence="3" key="1">
    <citation type="submission" date="2025-08" db="UniProtKB">
        <authorList>
            <consortium name="Ensembl"/>
        </authorList>
    </citation>
    <scope>IDENTIFICATION</scope>
</reference>
<dbReference type="Ensembl" id="ENSABRT00000014363.1">
    <property type="protein sequence ID" value="ENSABRP00000010073.1"/>
    <property type="gene ID" value="ENSABRG00000009024.1"/>
</dbReference>
<dbReference type="GeneTree" id="ENSGT01000000215572"/>
<proteinExistence type="predicted"/>